<evidence type="ECO:0000313" key="3">
    <source>
        <dbReference type="Proteomes" id="UP000019250"/>
    </source>
</evidence>
<name>W7DYZ3_9PROT</name>
<organism evidence="2 3">
    <name type="scientific">Commensalibacter papalotli</name>
    <name type="common">ex Servin-Garciduenas et al. 2014</name>
    <dbReference type="NCBI Taxonomy" id="1208583"/>
    <lineage>
        <taxon>Bacteria</taxon>
        <taxon>Pseudomonadati</taxon>
        <taxon>Pseudomonadota</taxon>
        <taxon>Alphaproteobacteria</taxon>
        <taxon>Acetobacterales</taxon>
        <taxon>Acetobacteraceae</taxon>
    </lineage>
</organism>
<keyword evidence="1" id="KW-0732">Signal</keyword>
<dbReference type="OrthoDB" id="7281212at2"/>
<feature type="signal peptide" evidence="1">
    <location>
        <begin position="1"/>
        <end position="24"/>
    </location>
</feature>
<dbReference type="EMBL" id="ATSX01000001">
    <property type="protein sequence ID" value="EUK19228.1"/>
    <property type="molecule type" value="Genomic_DNA"/>
</dbReference>
<sequence>MNKLLYTSALCAFSIFLGSKASKAIDFPDHYRTLDIKAALTKSTKDFTAKNVYLFKFPDDLPGTPVLKGVKGQFSTETQANLNADGKEITYSETLFGVDFIKDISKCPNQGKCPSDGGIIYSLDSAYGSGNHFGLASGIVKQTEAGKQVYNFDYTNQYDTVLDTERGGYVTVNFDGTDFQNKPYTMKADLQLQYSLLPIRPALDGEFTIDLDTYTKTRYNANVVYPVVSGPGRGNGVVRPGIITAVGGNASVSVGALTSKERWSVRYVTAVLKHNSCYAGFKKDTVGQRTDQKFQTQGPAGLGAAPNPSPVLWPASTIISDFTLVGSGRNSVVGSASGNKNLPIHVEDGDCIVQAILPVGFPETSPGTYANVESQRNFTYIPD</sequence>
<keyword evidence="3" id="KW-1185">Reference proteome</keyword>
<dbReference type="RefSeq" id="WP_034338050.1">
    <property type="nucleotide sequence ID" value="NZ_ATSX01000001.1"/>
</dbReference>
<protein>
    <submittedName>
        <fullName evidence="2">Uncharacterized protein</fullName>
    </submittedName>
</protein>
<accession>W7DYZ3</accession>
<reference evidence="2 3" key="1">
    <citation type="journal article" date="2014" name="Genome Announc.">
        <title>Draft Genome Sequence of Commensalibacter papalotli MX01, a Symbiont Identified from the Guts of Overwintering Monarch Butterflies.</title>
        <authorList>
            <person name="Servin-Garciduenas L.E."/>
            <person name="Sanchez-Quinto A."/>
            <person name="Martinez-Romero E."/>
        </authorList>
    </citation>
    <scope>NUCLEOTIDE SEQUENCE [LARGE SCALE GENOMIC DNA]</scope>
    <source>
        <strain evidence="3">MX-MONARCH01</strain>
    </source>
</reference>
<dbReference type="Proteomes" id="UP000019250">
    <property type="component" value="Unassembled WGS sequence"/>
</dbReference>
<feature type="chain" id="PRO_5004891239" evidence="1">
    <location>
        <begin position="25"/>
        <end position="383"/>
    </location>
</feature>
<dbReference type="AlphaFoldDB" id="W7DYZ3"/>
<evidence type="ECO:0000313" key="2">
    <source>
        <dbReference type="EMBL" id="EUK19228.1"/>
    </source>
</evidence>
<gene>
    <name evidence="2" type="ORF">COMX_05740</name>
</gene>
<evidence type="ECO:0000256" key="1">
    <source>
        <dbReference type="SAM" id="SignalP"/>
    </source>
</evidence>
<proteinExistence type="predicted"/>
<comment type="caution">
    <text evidence="2">The sequence shown here is derived from an EMBL/GenBank/DDBJ whole genome shotgun (WGS) entry which is preliminary data.</text>
</comment>